<dbReference type="PANTHER" id="PTHR39336:SF3">
    <property type="entry name" value="PYRIDOXAMINE PHOSPHATE OXIDASE"/>
    <property type="match status" value="1"/>
</dbReference>
<dbReference type="OrthoDB" id="539398at2759"/>
<gene>
    <name evidence="2" type="ORF">CONPUDRAFT_146247</name>
</gene>
<evidence type="ECO:0008006" key="4">
    <source>
        <dbReference type="Google" id="ProtNLM"/>
    </source>
</evidence>
<keyword evidence="1" id="KW-0812">Transmembrane</keyword>
<organism evidence="2 3">
    <name type="scientific">Coniophora puteana (strain RWD-64-598)</name>
    <name type="common">Brown rot fungus</name>
    <dbReference type="NCBI Taxonomy" id="741705"/>
    <lineage>
        <taxon>Eukaryota</taxon>
        <taxon>Fungi</taxon>
        <taxon>Dikarya</taxon>
        <taxon>Basidiomycota</taxon>
        <taxon>Agaricomycotina</taxon>
        <taxon>Agaricomycetes</taxon>
        <taxon>Agaricomycetidae</taxon>
        <taxon>Boletales</taxon>
        <taxon>Coniophorineae</taxon>
        <taxon>Coniophoraceae</taxon>
        <taxon>Coniophora</taxon>
    </lineage>
</organism>
<evidence type="ECO:0000313" key="2">
    <source>
        <dbReference type="EMBL" id="EIW77201.1"/>
    </source>
</evidence>
<keyword evidence="1" id="KW-0472">Membrane</keyword>
<keyword evidence="3" id="KW-1185">Reference proteome</keyword>
<name>A0A5M3MF38_CONPW</name>
<dbReference type="OMA" id="AIVIDVY"/>
<dbReference type="RefSeq" id="XP_007772617.1">
    <property type="nucleotide sequence ID" value="XM_007774427.1"/>
</dbReference>
<keyword evidence="1" id="KW-1133">Transmembrane helix</keyword>
<dbReference type="KEGG" id="cput:CONPUDRAFT_146247"/>
<dbReference type="GeneID" id="19202178"/>
<dbReference type="EMBL" id="JH711584">
    <property type="protein sequence ID" value="EIW77201.1"/>
    <property type="molecule type" value="Genomic_DNA"/>
</dbReference>
<accession>A0A5M3MF38</accession>
<dbReference type="Proteomes" id="UP000053558">
    <property type="component" value="Unassembled WGS sequence"/>
</dbReference>
<proteinExistence type="predicted"/>
<dbReference type="PANTHER" id="PTHR39336">
    <property type="entry name" value="PYRIDOXAMINE PHOSPHATE OXIDASE FAMILY PROTEIN (AFU_ORTHOLOGUE AFUA_6G11440)"/>
    <property type="match status" value="1"/>
</dbReference>
<evidence type="ECO:0000256" key="1">
    <source>
        <dbReference type="SAM" id="Phobius"/>
    </source>
</evidence>
<dbReference type="InterPro" id="IPR012349">
    <property type="entry name" value="Split_barrel_FMN-bd"/>
</dbReference>
<protein>
    <recommendedName>
        <fullName evidence="4">Pyridoxamine 5'-phosphate oxidase putative domain-containing protein</fullName>
    </recommendedName>
</protein>
<feature type="transmembrane region" description="Helical" evidence="1">
    <location>
        <begin position="539"/>
        <end position="560"/>
    </location>
</feature>
<comment type="caution">
    <text evidence="2">The sequence shown here is derived from an EMBL/GenBank/DDBJ whole genome shotgun (WGS) entry which is preliminary data.</text>
</comment>
<dbReference type="Gene3D" id="2.30.110.10">
    <property type="entry name" value="Electron Transport, Fmn-binding Protein, Chain A"/>
    <property type="match status" value="2"/>
</dbReference>
<dbReference type="AlphaFoldDB" id="A0A5M3MF38"/>
<sequence length="572" mass="63939">MAKFYDDIPPFMIEWILKQHMFWVASAPLSGAGHVNVSPKGTADCFHVLDNHKVWYEDLSGSGVETISHLREPGNGRVTILFQAFEGPARIVRLFGYGKFHEFGTPEFDALIPQNMRKPGCRAAIVIDVYQSMTSCGYAVPFYQFVGHRHELIRFFDKREVADRRAVEESSTEHQANGLKAYWALQNSSSLDGLPGLQIAQDSDVLPISTFGRDIKEDGSSSITAAAIKTEVLEKVDPRITLMAGFFLGIATTALLSKRLMPALESFTGFAHWATKIRNSPIIAARRFPDAPHHPFSTMGKYFDEIPQFMIQWILKQHLFWVATAPLSGTGHVNVSPKGTADCFHIVDSQKVWYEDLSGSGIETISHLREPGNGRIRTVMFQAFDGPACIVRLFGYGTVHEFATPEFDALISPDMRKPGTRAAIVIDVYQTMTSCGYAVPFYKFLGHRHELVRYFVKREASDQRAIEEDSAEAKADSLKTFWTKYNLASRDGLPALLTAPESDVVPTSTLRRDTKEDNTATKAAKRMQMKTIAKLDPHITLIAGFVLGIFVASVLSKWIMTPQPQLIFLHEL</sequence>
<reference evidence="3" key="1">
    <citation type="journal article" date="2012" name="Science">
        <title>The Paleozoic origin of enzymatic lignin decomposition reconstructed from 31 fungal genomes.</title>
        <authorList>
            <person name="Floudas D."/>
            <person name="Binder M."/>
            <person name="Riley R."/>
            <person name="Barry K."/>
            <person name="Blanchette R.A."/>
            <person name="Henrissat B."/>
            <person name="Martinez A.T."/>
            <person name="Otillar R."/>
            <person name="Spatafora J.W."/>
            <person name="Yadav J.S."/>
            <person name="Aerts A."/>
            <person name="Benoit I."/>
            <person name="Boyd A."/>
            <person name="Carlson A."/>
            <person name="Copeland A."/>
            <person name="Coutinho P.M."/>
            <person name="de Vries R.P."/>
            <person name="Ferreira P."/>
            <person name="Findley K."/>
            <person name="Foster B."/>
            <person name="Gaskell J."/>
            <person name="Glotzer D."/>
            <person name="Gorecki P."/>
            <person name="Heitman J."/>
            <person name="Hesse C."/>
            <person name="Hori C."/>
            <person name="Igarashi K."/>
            <person name="Jurgens J.A."/>
            <person name="Kallen N."/>
            <person name="Kersten P."/>
            <person name="Kohler A."/>
            <person name="Kuees U."/>
            <person name="Kumar T.K.A."/>
            <person name="Kuo A."/>
            <person name="LaButti K."/>
            <person name="Larrondo L.F."/>
            <person name="Lindquist E."/>
            <person name="Ling A."/>
            <person name="Lombard V."/>
            <person name="Lucas S."/>
            <person name="Lundell T."/>
            <person name="Martin R."/>
            <person name="McLaughlin D.J."/>
            <person name="Morgenstern I."/>
            <person name="Morin E."/>
            <person name="Murat C."/>
            <person name="Nagy L.G."/>
            <person name="Nolan M."/>
            <person name="Ohm R.A."/>
            <person name="Patyshakuliyeva A."/>
            <person name="Rokas A."/>
            <person name="Ruiz-Duenas F.J."/>
            <person name="Sabat G."/>
            <person name="Salamov A."/>
            <person name="Samejima M."/>
            <person name="Schmutz J."/>
            <person name="Slot J.C."/>
            <person name="St John F."/>
            <person name="Stenlid J."/>
            <person name="Sun H."/>
            <person name="Sun S."/>
            <person name="Syed K."/>
            <person name="Tsang A."/>
            <person name="Wiebenga A."/>
            <person name="Young D."/>
            <person name="Pisabarro A."/>
            <person name="Eastwood D.C."/>
            <person name="Martin F."/>
            <person name="Cullen D."/>
            <person name="Grigoriev I.V."/>
            <person name="Hibbett D.S."/>
        </authorList>
    </citation>
    <scope>NUCLEOTIDE SEQUENCE [LARGE SCALE GENOMIC DNA]</scope>
    <source>
        <strain evidence="3">RWD-64-598 SS2</strain>
    </source>
</reference>
<evidence type="ECO:0000313" key="3">
    <source>
        <dbReference type="Proteomes" id="UP000053558"/>
    </source>
</evidence>